<dbReference type="OrthoDB" id="9448565at2759"/>
<sequence length="887" mass="101141">MYMLLKLVVDWLYLKNSERVRADLLNAFSTLLSQEALILAMNNSFVDPFLQFEAQLELVHSCFNMVFSLPVIGRPTEMEKSTEDYKDIQFLYNTILSTYENILLILVSKDFYKLQFIKEIITWMNEEPVYMQKKVMKTIVTVLDFASRKANTSSSVDAPCLGELAAELALLCNYQRSPIVQQASLGMHHLLCIAIQQTVLYGKERTRKDAAENWVQKSDNDLEISPAFLQRNSTRIATCVGDYLIPPQLTDFVWSLLNKLSNSSSAVASEAAVLLRVTLEKFSYKVTMVSKVLDSIYIQLNSSITHPMKYAMLRVISLFVCTCPKKIIFLLLDYPVPADSTLILMWHAVSSESKVACEVLKTILTVLKGKPGEDEENPKVSSRKRFSVDAVNMMPVAASQALCILLPAFEYKIAVAEFFPQLLMALILQLYYSGNFFWTKKQPLYARDALRILLRCSGLFKVDAALQEKKCWEHFPHQMFYHRGVYLVAKTLSQFKFPQFPKTLHYLYKLSVEGPRRVEDSITIVIFLIELLSNFFKDPFPEPFLILFRKWVSDSDPAVCKLSLKKIACMAPVVNEMENPTELLLAILDAFSSQNGSVVIQAMHTLRSLLNVLDKLVYASVCNRIASSYCPLLDHGLASVRALSIRHFGELLKDMNEYSWLLKDEVFKALVPLILFLEDKKKAVVEACKYTLNICAPHLKWTSASLLTDRNYRFEIVVLNICKSLFSSHGTYITELISESLGFFKSSRAYLRRAAVIFIGYLAKLGGHILLNDEIEIMMEALEKLLNDQDPTVVQVAERTRRLFKDLAIEMSTSNFKQSLRRMFSFMYFRDSALIYNYEGKKSYQDSQSDLVISVIAHQDGIEPGLEIMSEASEIITLTPATIRKRS</sequence>
<dbReference type="Bgee" id="ENSOANG00000000892">
    <property type="expression patterns" value="Expressed in testis and 1 other cell type or tissue"/>
</dbReference>
<dbReference type="Gene3D" id="1.25.10.10">
    <property type="entry name" value="Leucine-rich Repeat Variant"/>
    <property type="match status" value="1"/>
</dbReference>
<dbReference type="GO" id="GO:0005737">
    <property type="term" value="C:cytoplasm"/>
    <property type="evidence" value="ECO:0000318"/>
    <property type="project" value="GO_Central"/>
</dbReference>
<dbReference type="RefSeq" id="XP_028936205.1">
    <property type="nucleotide sequence ID" value="XM_029080372.2"/>
</dbReference>
<evidence type="ECO:0000259" key="3">
    <source>
        <dbReference type="Pfam" id="PF23227"/>
    </source>
</evidence>
<reference evidence="4" key="2">
    <citation type="submission" date="2025-09" db="UniProtKB">
        <authorList>
            <consortium name="Ensembl"/>
        </authorList>
    </citation>
    <scope>IDENTIFICATION</scope>
    <source>
        <strain evidence="4">Glennie</strain>
    </source>
</reference>
<dbReference type="InterPro" id="IPR048465">
    <property type="entry name" value="Maestro-like_HEAT"/>
</dbReference>
<dbReference type="Proteomes" id="UP000002279">
    <property type="component" value="Unplaced"/>
</dbReference>
<dbReference type="HOGENOM" id="CLU_362444_0_0_1"/>
<dbReference type="eggNOG" id="KOG2032">
    <property type="taxonomic scope" value="Eukaryota"/>
</dbReference>
<dbReference type="InterPro" id="IPR045206">
    <property type="entry name" value="Maestro_heat-like_prot"/>
</dbReference>
<evidence type="ECO:0000256" key="1">
    <source>
        <dbReference type="ARBA" id="ARBA00022737"/>
    </source>
</evidence>
<keyword evidence="5" id="KW-1185">Reference proteome</keyword>
<dbReference type="SUPFAM" id="SSF48371">
    <property type="entry name" value="ARM repeat"/>
    <property type="match status" value="1"/>
</dbReference>
<dbReference type="FunCoup" id="F6WPQ5">
    <property type="interactions" value="1"/>
</dbReference>
<organism evidence="4 5">
    <name type="scientific">Ornithorhynchus anatinus</name>
    <name type="common">Duckbill platypus</name>
    <dbReference type="NCBI Taxonomy" id="9258"/>
    <lineage>
        <taxon>Eukaryota</taxon>
        <taxon>Metazoa</taxon>
        <taxon>Chordata</taxon>
        <taxon>Craniata</taxon>
        <taxon>Vertebrata</taxon>
        <taxon>Euteleostomi</taxon>
        <taxon>Mammalia</taxon>
        <taxon>Monotremata</taxon>
        <taxon>Ornithorhynchidae</taxon>
        <taxon>Ornithorhynchus</taxon>
    </lineage>
</organism>
<dbReference type="InterPro" id="IPR016024">
    <property type="entry name" value="ARM-type_fold"/>
</dbReference>
<dbReference type="Ensembl" id="ENSOANT00000001390.3">
    <property type="protein sequence ID" value="ENSOANP00000001389.3"/>
    <property type="gene ID" value="ENSOANG00000000892.3"/>
</dbReference>
<accession>F6WPQ5</accession>
<protein>
    <submittedName>
        <fullName evidence="4">Maestro heat like repeat family member 9</fullName>
    </submittedName>
</protein>
<dbReference type="InParanoid" id="F6WPQ5"/>
<dbReference type="InterPro" id="IPR011989">
    <property type="entry name" value="ARM-like"/>
</dbReference>
<evidence type="ECO:0000313" key="4">
    <source>
        <dbReference type="Ensembl" id="ENSOANP00000001389.3"/>
    </source>
</evidence>
<feature type="domain" description="Maestro-like HEAT-repeats" evidence="2">
    <location>
        <begin position="131"/>
        <end position="360"/>
    </location>
</feature>
<dbReference type="Pfam" id="PF21047">
    <property type="entry name" value="HEAT_Maestro"/>
    <property type="match status" value="1"/>
</dbReference>
<dbReference type="PANTHER" id="PTHR23120:SF5">
    <property type="entry name" value="MAESTRO HEAT-LIKE REPEAT FAMILY MEMBER 9"/>
    <property type="match status" value="1"/>
</dbReference>
<dbReference type="CTD" id="80133"/>
<name>F6WPQ5_ORNAN</name>
<dbReference type="GeneTree" id="ENSGT00940000162280"/>
<dbReference type="OMA" id="IRSMAIQ"/>
<dbReference type="GeneID" id="100084376"/>
<reference evidence="4" key="1">
    <citation type="submission" date="2025-08" db="UniProtKB">
        <authorList>
            <consortium name="Ensembl"/>
        </authorList>
    </citation>
    <scope>IDENTIFICATION</scope>
    <source>
        <strain evidence="4">Glennie</strain>
    </source>
</reference>
<dbReference type="STRING" id="9258.ENSOANP00000001389"/>
<dbReference type="Pfam" id="PF23227">
    <property type="entry name" value="HEAT_MROH2B_C"/>
    <property type="match status" value="1"/>
</dbReference>
<gene>
    <name evidence="4" type="primary">MROH9</name>
</gene>
<evidence type="ECO:0000313" key="5">
    <source>
        <dbReference type="Proteomes" id="UP000002279"/>
    </source>
</evidence>
<dbReference type="AlphaFoldDB" id="F6WPQ5"/>
<dbReference type="InterPro" id="IPR055406">
    <property type="entry name" value="HEAT_Maestro"/>
</dbReference>
<feature type="domain" description="Maestro/Maestro-like HEAT-repeats" evidence="3">
    <location>
        <begin position="549"/>
        <end position="802"/>
    </location>
</feature>
<dbReference type="PANTHER" id="PTHR23120">
    <property type="entry name" value="MAESTRO-RELATED HEAT DOMAIN-CONTAINING"/>
    <property type="match status" value="1"/>
</dbReference>
<proteinExistence type="predicted"/>
<evidence type="ECO:0000259" key="2">
    <source>
        <dbReference type="Pfam" id="PF21047"/>
    </source>
</evidence>
<keyword evidence="1" id="KW-0677">Repeat</keyword>